<comment type="subcellular location">
    <subcellularLocation>
        <location evidence="1">Cytoplasm</location>
    </subcellularLocation>
</comment>
<evidence type="ECO:0000256" key="7">
    <source>
        <dbReference type="ARBA" id="ARBA00023306"/>
    </source>
</evidence>
<evidence type="ECO:0000256" key="5">
    <source>
        <dbReference type="ARBA" id="ARBA00022618"/>
    </source>
</evidence>
<dbReference type="InterPro" id="IPR019933">
    <property type="entry name" value="DivIVA_domain"/>
</dbReference>
<proteinExistence type="inferred from homology"/>
<feature type="region of interest" description="Disordered" evidence="9">
    <location>
        <begin position="118"/>
        <end position="157"/>
    </location>
</feature>
<dbReference type="EMBL" id="BAABAB010000022">
    <property type="protein sequence ID" value="GAA3628406.1"/>
    <property type="molecule type" value="Genomic_DNA"/>
</dbReference>
<keyword evidence="6" id="KW-0175">Coiled coil</keyword>
<evidence type="ECO:0000256" key="3">
    <source>
        <dbReference type="ARBA" id="ARBA00018787"/>
    </source>
</evidence>
<dbReference type="Pfam" id="PF05103">
    <property type="entry name" value="DivIVA"/>
    <property type="match status" value="1"/>
</dbReference>
<evidence type="ECO:0000256" key="9">
    <source>
        <dbReference type="SAM" id="MobiDB-lite"/>
    </source>
</evidence>
<comment type="similarity">
    <text evidence="2">Belongs to the DivIVA family.</text>
</comment>
<feature type="compositionally biased region" description="Basic and acidic residues" evidence="9">
    <location>
        <begin position="133"/>
        <end position="157"/>
    </location>
</feature>
<organism evidence="10 11">
    <name type="scientific">Microlunatus ginsengisoli</name>
    <dbReference type="NCBI Taxonomy" id="363863"/>
    <lineage>
        <taxon>Bacteria</taxon>
        <taxon>Bacillati</taxon>
        <taxon>Actinomycetota</taxon>
        <taxon>Actinomycetes</taxon>
        <taxon>Propionibacteriales</taxon>
        <taxon>Propionibacteriaceae</taxon>
        <taxon>Microlunatus</taxon>
    </lineage>
</organism>
<accession>A0ABP7AB03</accession>
<comment type="caution">
    <text evidence="10">The sequence shown here is derived from an EMBL/GenBank/DDBJ whole genome shotgun (WGS) entry which is preliminary data.</text>
</comment>
<evidence type="ECO:0000256" key="2">
    <source>
        <dbReference type="ARBA" id="ARBA00009008"/>
    </source>
</evidence>
<evidence type="ECO:0000313" key="10">
    <source>
        <dbReference type="EMBL" id="GAA3628406.1"/>
    </source>
</evidence>
<dbReference type="RefSeq" id="WP_344806566.1">
    <property type="nucleotide sequence ID" value="NZ_BAABAB010000022.1"/>
</dbReference>
<dbReference type="Proteomes" id="UP001501490">
    <property type="component" value="Unassembled WGS sequence"/>
</dbReference>
<keyword evidence="4" id="KW-0963">Cytoplasm</keyword>
<sequence length="284" mass="30693">MTLSLDDVRNKRFRLARKSGYEVAEVDDFLDQLQESFAQLIEENETLKKQLDTVGDGVPAPAAVSDTAPREPAAPAAPETVVVTTTQEASSAVVRLVQLSTEQADRLVAEAKAEAERIQSEADTAASQLSNDSHAEAERLRAEAREHAERVRAEADARVQQLDAETAQRRQELFGDLDAERALLSSAVQDLRHFEEAFRSNLSEHLKRHLTVLEAGGAEPSDVPELAPAPGAPVATTPPADETPAPVADHDEAGEGEEEIETDPDATVQVSDTPRLDALLGDQR</sequence>
<dbReference type="PANTHER" id="PTHR35794:SF2">
    <property type="entry name" value="CELL DIVISION PROTEIN DIVIVA"/>
    <property type="match status" value="1"/>
</dbReference>
<feature type="compositionally biased region" description="Acidic residues" evidence="9">
    <location>
        <begin position="254"/>
        <end position="264"/>
    </location>
</feature>
<dbReference type="PANTHER" id="PTHR35794">
    <property type="entry name" value="CELL DIVISION PROTEIN DIVIVA"/>
    <property type="match status" value="1"/>
</dbReference>
<feature type="compositionally biased region" description="Low complexity" evidence="9">
    <location>
        <begin position="228"/>
        <end position="247"/>
    </location>
</feature>
<evidence type="ECO:0000256" key="6">
    <source>
        <dbReference type="ARBA" id="ARBA00023054"/>
    </source>
</evidence>
<feature type="region of interest" description="Disordered" evidence="9">
    <location>
        <begin position="53"/>
        <end position="77"/>
    </location>
</feature>
<gene>
    <name evidence="10" type="ORF">GCM10022236_33420</name>
</gene>
<feature type="region of interest" description="Disordered" evidence="9">
    <location>
        <begin position="215"/>
        <end position="284"/>
    </location>
</feature>
<evidence type="ECO:0000256" key="8">
    <source>
        <dbReference type="ARBA" id="ARBA00031737"/>
    </source>
</evidence>
<protein>
    <recommendedName>
        <fullName evidence="3">Cell wall synthesis protein Wag31</fullName>
    </recommendedName>
    <alternativeName>
        <fullName evidence="8">Antigen 84</fullName>
    </alternativeName>
</protein>
<dbReference type="NCBIfam" id="TIGR03544">
    <property type="entry name" value="DivI1A_domain"/>
    <property type="match status" value="1"/>
</dbReference>
<evidence type="ECO:0000256" key="4">
    <source>
        <dbReference type="ARBA" id="ARBA00022490"/>
    </source>
</evidence>
<name>A0ABP7AB03_9ACTN</name>
<evidence type="ECO:0000313" key="11">
    <source>
        <dbReference type="Proteomes" id="UP001501490"/>
    </source>
</evidence>
<evidence type="ECO:0000256" key="1">
    <source>
        <dbReference type="ARBA" id="ARBA00004496"/>
    </source>
</evidence>
<dbReference type="InterPro" id="IPR007793">
    <property type="entry name" value="DivIVA_fam"/>
</dbReference>
<keyword evidence="7" id="KW-0131">Cell cycle</keyword>
<dbReference type="Gene3D" id="6.10.250.660">
    <property type="match status" value="1"/>
</dbReference>
<feature type="compositionally biased region" description="Polar residues" evidence="9">
    <location>
        <begin position="121"/>
        <end position="132"/>
    </location>
</feature>
<reference evidence="11" key="1">
    <citation type="journal article" date="2019" name="Int. J. Syst. Evol. Microbiol.">
        <title>The Global Catalogue of Microorganisms (GCM) 10K type strain sequencing project: providing services to taxonomists for standard genome sequencing and annotation.</title>
        <authorList>
            <consortium name="The Broad Institute Genomics Platform"/>
            <consortium name="The Broad Institute Genome Sequencing Center for Infectious Disease"/>
            <person name="Wu L."/>
            <person name="Ma J."/>
        </authorList>
    </citation>
    <scope>NUCLEOTIDE SEQUENCE [LARGE SCALE GENOMIC DNA]</scope>
    <source>
        <strain evidence="11">JCM 16929</strain>
    </source>
</reference>
<keyword evidence="11" id="KW-1185">Reference proteome</keyword>
<keyword evidence="5" id="KW-0132">Cell division</keyword>